<protein>
    <submittedName>
        <fullName evidence="1">Uncharacterized protein</fullName>
    </submittedName>
</protein>
<organism evidence="1 2">
    <name type="scientific">Polarella glacialis</name>
    <name type="common">Dinoflagellate</name>
    <dbReference type="NCBI Taxonomy" id="89957"/>
    <lineage>
        <taxon>Eukaryota</taxon>
        <taxon>Sar</taxon>
        <taxon>Alveolata</taxon>
        <taxon>Dinophyceae</taxon>
        <taxon>Suessiales</taxon>
        <taxon>Suessiaceae</taxon>
        <taxon>Polarella</taxon>
    </lineage>
</organism>
<sequence>MAPVKVDLSKCHLHTLGDSEKLKLEDLRSRVPKLLERVREGSEDARAQEKLTIWNVDLQAFNVHLECVLEESKVCRVILFLS</sequence>
<accession>A0A813JSY6</accession>
<evidence type="ECO:0000313" key="2">
    <source>
        <dbReference type="Proteomes" id="UP000626109"/>
    </source>
</evidence>
<dbReference type="AlphaFoldDB" id="A0A813JSY6"/>
<name>A0A813JSY6_POLGL</name>
<evidence type="ECO:0000313" key="1">
    <source>
        <dbReference type="EMBL" id="CAE8685028.1"/>
    </source>
</evidence>
<dbReference type="Proteomes" id="UP000626109">
    <property type="component" value="Unassembled WGS sequence"/>
</dbReference>
<comment type="caution">
    <text evidence="1">The sequence shown here is derived from an EMBL/GenBank/DDBJ whole genome shotgun (WGS) entry which is preliminary data.</text>
</comment>
<dbReference type="EMBL" id="CAJNNW010026403">
    <property type="protein sequence ID" value="CAE8685028.1"/>
    <property type="molecule type" value="Genomic_DNA"/>
</dbReference>
<gene>
    <name evidence="1" type="ORF">PGLA2088_LOCUS24256</name>
</gene>
<proteinExistence type="predicted"/>
<reference evidence="1" key="1">
    <citation type="submission" date="2021-02" db="EMBL/GenBank/DDBJ databases">
        <authorList>
            <person name="Dougan E. K."/>
            <person name="Rhodes N."/>
            <person name="Thang M."/>
            <person name="Chan C."/>
        </authorList>
    </citation>
    <scope>NUCLEOTIDE SEQUENCE</scope>
</reference>